<dbReference type="Gene3D" id="3.90.182.10">
    <property type="entry name" value="Toxin - Anthrax Protective Antigen,domain 1"/>
    <property type="match status" value="2"/>
</dbReference>
<dbReference type="Pfam" id="PF07691">
    <property type="entry name" value="PA14"/>
    <property type="match status" value="3"/>
</dbReference>
<feature type="chain" id="PRO_5019067857" description="PA14 domain-containing protein" evidence="1">
    <location>
        <begin position="32"/>
        <end position="461"/>
    </location>
</feature>
<dbReference type="PROSITE" id="PS51820">
    <property type="entry name" value="PA14"/>
    <property type="match status" value="2"/>
</dbReference>
<evidence type="ECO:0000259" key="2">
    <source>
        <dbReference type="PROSITE" id="PS51820"/>
    </source>
</evidence>
<feature type="signal peptide" evidence="1">
    <location>
        <begin position="1"/>
        <end position="31"/>
    </location>
</feature>
<dbReference type="SUPFAM" id="SSF56988">
    <property type="entry name" value="Anthrax protective antigen"/>
    <property type="match status" value="3"/>
</dbReference>
<reference evidence="3 4" key="1">
    <citation type="submission" date="2018-12" db="EMBL/GenBank/DDBJ databases">
        <title>Bacillus yapensis draft genome sequence.</title>
        <authorList>
            <person name="Yu L."/>
            <person name="Xu X."/>
            <person name="Tang X."/>
        </authorList>
    </citation>
    <scope>NUCLEOTIDE SEQUENCE [LARGE SCALE GENOMIC DNA]</scope>
    <source>
        <strain evidence="3 4">XXST-01</strain>
    </source>
</reference>
<dbReference type="InterPro" id="IPR011658">
    <property type="entry name" value="PA14_dom"/>
</dbReference>
<accession>A0A431WBQ9</accession>
<sequence length="461" mass="51484">MGLIGKLYQNLIRSIGCTVLIGLLSSGVASANESYPVFTPTHGSNVHYNWGAGSPEKGIPNDNFGAIFNQSGFYSKGDYFIQTFADDKVKVSINGNKIIDRWNENYWGTKARAIWLNDKEGQHTIETEYYEKVGDAAIFSDIVPFDSWLAYYYENNNLAGYPTAAKVISPDGTQKNLQEDFGANGPVPGYKKDNFSARYTTATRIPAGEYILRTKADDGVRVYLDGKLVLDRWTNSPLREDATKIQIGDRSGVNAVEKDIHWIDVEYYDAAELGKIDFSILPFEGEVENSWVGEYYPNISLSGNPFIVGGENSTTKFSNLNLDWKSGSPHSSIPSDQFSARFTKKENLEAGLYIFEVNSDDGIRVWVDDELVIDSWVGSNGLPKSGKVSLEGGQHTIKVEYFEGIGDAHIKLNYRKIPSITKADQDVHYNWGYGSPVGFPNDYFMGVFDQSRHFARGDYFV</sequence>
<protein>
    <recommendedName>
        <fullName evidence="2">PA14 domain-containing protein</fullName>
    </recommendedName>
</protein>
<evidence type="ECO:0000256" key="1">
    <source>
        <dbReference type="SAM" id="SignalP"/>
    </source>
</evidence>
<feature type="domain" description="PA14" evidence="2">
    <location>
        <begin position="286"/>
        <end position="428"/>
    </location>
</feature>
<dbReference type="EMBL" id="RXNT01000005">
    <property type="protein sequence ID" value="RTR32943.1"/>
    <property type="molecule type" value="Genomic_DNA"/>
</dbReference>
<comment type="caution">
    <text evidence="3">The sequence shown here is derived from an EMBL/GenBank/DDBJ whole genome shotgun (WGS) entry which is preliminary data.</text>
</comment>
<name>A0A431WBQ9_9BACI</name>
<dbReference type="AlphaFoldDB" id="A0A431WBQ9"/>
<dbReference type="SMART" id="SM00758">
    <property type="entry name" value="PA14"/>
    <property type="match status" value="2"/>
</dbReference>
<feature type="domain" description="PA14" evidence="2">
    <location>
        <begin position="143"/>
        <end position="294"/>
    </location>
</feature>
<evidence type="ECO:0000313" key="3">
    <source>
        <dbReference type="EMBL" id="RTR32943.1"/>
    </source>
</evidence>
<proteinExistence type="predicted"/>
<keyword evidence="1" id="KW-0732">Signal</keyword>
<dbReference type="InterPro" id="IPR037524">
    <property type="entry name" value="PA14/GLEYA"/>
</dbReference>
<dbReference type="Proteomes" id="UP000271374">
    <property type="component" value="Unassembled WGS sequence"/>
</dbReference>
<gene>
    <name evidence="3" type="ORF">EKG37_07730</name>
</gene>
<feature type="non-terminal residue" evidence="3">
    <location>
        <position position="461"/>
    </location>
</feature>
<keyword evidence="4" id="KW-1185">Reference proteome</keyword>
<evidence type="ECO:0000313" key="4">
    <source>
        <dbReference type="Proteomes" id="UP000271374"/>
    </source>
</evidence>
<organism evidence="3 4">
    <name type="scientific">Bacillus yapensis</name>
    <dbReference type="NCBI Taxonomy" id="2492960"/>
    <lineage>
        <taxon>Bacteria</taxon>
        <taxon>Bacillati</taxon>
        <taxon>Bacillota</taxon>
        <taxon>Bacilli</taxon>
        <taxon>Bacillales</taxon>
        <taxon>Bacillaceae</taxon>
        <taxon>Bacillus</taxon>
    </lineage>
</organism>